<organism evidence="1 2">
    <name type="scientific">Amycolatopsis acidicola</name>
    <dbReference type="NCBI Taxonomy" id="2596893"/>
    <lineage>
        <taxon>Bacteria</taxon>
        <taxon>Bacillati</taxon>
        <taxon>Actinomycetota</taxon>
        <taxon>Actinomycetes</taxon>
        <taxon>Pseudonocardiales</taxon>
        <taxon>Pseudonocardiaceae</taxon>
        <taxon>Amycolatopsis</taxon>
    </lineage>
</organism>
<evidence type="ECO:0000313" key="2">
    <source>
        <dbReference type="Proteomes" id="UP000319769"/>
    </source>
</evidence>
<proteinExistence type="predicted"/>
<reference evidence="1" key="1">
    <citation type="submission" date="2019-09" db="EMBL/GenBank/DDBJ databases">
        <authorList>
            <person name="Teo W.F.A."/>
            <person name="Duangmal K."/>
        </authorList>
    </citation>
    <scope>NUCLEOTIDE SEQUENCE [LARGE SCALE GENOMIC DNA]</scope>
    <source>
        <strain evidence="1">K81G1</strain>
    </source>
</reference>
<keyword evidence="2" id="KW-1185">Reference proteome</keyword>
<accession>A0A5N0UMB5</accession>
<evidence type="ECO:0000313" key="1">
    <source>
        <dbReference type="EMBL" id="KAA9148132.1"/>
    </source>
</evidence>
<dbReference type="RefSeq" id="WP_144762024.1">
    <property type="nucleotide sequence ID" value="NZ_VMNW02000176.1"/>
</dbReference>
<protein>
    <submittedName>
        <fullName evidence="1">Uncharacterized protein</fullName>
    </submittedName>
</protein>
<comment type="caution">
    <text evidence="1">The sequence shown here is derived from an EMBL/GenBank/DDBJ whole genome shotgun (WGS) entry which is preliminary data.</text>
</comment>
<dbReference type="Proteomes" id="UP000319769">
    <property type="component" value="Unassembled WGS sequence"/>
</dbReference>
<dbReference type="OrthoDB" id="3292498at2"/>
<sequence>MRNVSERTRRAVEGFNKGVMALRSSRLLGPFVRRHLTVVGYTGRTRVAALCAPHHRPDL</sequence>
<dbReference type="EMBL" id="VMNW02000176">
    <property type="protein sequence ID" value="KAA9148132.1"/>
    <property type="molecule type" value="Genomic_DNA"/>
</dbReference>
<dbReference type="AlphaFoldDB" id="A0A5N0UMB5"/>
<name>A0A5N0UMB5_9PSEU</name>
<gene>
    <name evidence="1" type="ORF">FPZ12_045130</name>
</gene>